<feature type="modified residue" description="N6-(pyridoxal phosphate)lysine" evidence="14">
    <location>
        <position position="203"/>
    </location>
</feature>
<evidence type="ECO:0000256" key="16">
    <source>
        <dbReference type="RuleBase" id="RU004516"/>
    </source>
</evidence>
<proteinExistence type="inferred from homology"/>
<dbReference type="InterPro" id="IPR036038">
    <property type="entry name" value="Aminotransferase-like"/>
</dbReference>
<evidence type="ECO:0000256" key="1">
    <source>
        <dbReference type="ARBA" id="ARBA00001933"/>
    </source>
</evidence>
<comment type="catalytic activity">
    <reaction evidence="11 17">
        <text>L-valine + 2-oxoglutarate = 3-methyl-2-oxobutanoate + L-glutamate</text>
        <dbReference type="Rhea" id="RHEA:24813"/>
        <dbReference type="ChEBI" id="CHEBI:11851"/>
        <dbReference type="ChEBI" id="CHEBI:16810"/>
        <dbReference type="ChEBI" id="CHEBI:29985"/>
        <dbReference type="ChEBI" id="CHEBI:57762"/>
        <dbReference type="EC" id="2.6.1.42"/>
    </reaction>
</comment>
<evidence type="ECO:0000256" key="17">
    <source>
        <dbReference type="RuleBase" id="RU004517"/>
    </source>
</evidence>
<dbReference type="PIRSF" id="PIRSF006468">
    <property type="entry name" value="BCAT1"/>
    <property type="match status" value="1"/>
</dbReference>
<comment type="cofactor">
    <cofactor evidence="1 16">
        <name>pyridoxal 5'-phosphate</name>
        <dbReference type="ChEBI" id="CHEBI:597326"/>
    </cofactor>
</comment>
<evidence type="ECO:0000256" key="4">
    <source>
        <dbReference type="ARBA" id="ARBA00005072"/>
    </source>
</evidence>
<evidence type="ECO:0000256" key="7">
    <source>
        <dbReference type="ARBA" id="ARBA00022605"/>
    </source>
</evidence>
<evidence type="ECO:0000256" key="9">
    <source>
        <dbReference type="ARBA" id="ARBA00022898"/>
    </source>
</evidence>
<dbReference type="PANTHER" id="PTHR11825:SF44">
    <property type="entry name" value="BRANCHED-CHAIN-AMINO-ACID AMINOTRANSFERASE"/>
    <property type="match status" value="1"/>
</dbReference>
<dbReference type="InterPro" id="IPR033939">
    <property type="entry name" value="BCAT_family"/>
</dbReference>
<comment type="catalytic activity">
    <reaction evidence="12 17">
        <text>L-isoleucine + 2-oxoglutarate = (S)-3-methyl-2-oxopentanoate + L-glutamate</text>
        <dbReference type="Rhea" id="RHEA:24801"/>
        <dbReference type="ChEBI" id="CHEBI:16810"/>
        <dbReference type="ChEBI" id="CHEBI:29985"/>
        <dbReference type="ChEBI" id="CHEBI:35146"/>
        <dbReference type="ChEBI" id="CHEBI:58045"/>
        <dbReference type="EC" id="2.6.1.42"/>
    </reaction>
</comment>
<protein>
    <recommendedName>
        <fullName evidence="17">Branched-chain-amino-acid aminotransferase</fullName>
        <ecNumber evidence="17">2.6.1.42</ecNumber>
    </recommendedName>
</protein>
<keyword evidence="19" id="KW-1185">Reference proteome</keyword>
<dbReference type="PROSITE" id="PS00770">
    <property type="entry name" value="AA_TRANSFER_CLASS_4"/>
    <property type="match status" value="1"/>
</dbReference>
<name>A0A8J2XBE4_9MICO</name>
<comment type="pathway">
    <text evidence="2">Amino-acid biosynthesis; L-isoleucine biosynthesis; L-isoleucine from 2-oxobutanoate: step 4/4.</text>
</comment>
<dbReference type="UniPathway" id="UPA00049">
    <property type="reaction ID" value="UER00062"/>
</dbReference>
<evidence type="ECO:0000256" key="8">
    <source>
        <dbReference type="ARBA" id="ARBA00022679"/>
    </source>
</evidence>
<evidence type="ECO:0000256" key="12">
    <source>
        <dbReference type="ARBA" id="ARBA00048798"/>
    </source>
</evidence>
<comment type="caution">
    <text evidence="18">The sequence shown here is derived from an EMBL/GenBank/DDBJ whole genome shotgun (WGS) entry which is preliminary data.</text>
</comment>
<dbReference type="SUPFAM" id="SSF56752">
    <property type="entry name" value="D-aminoacid aminotransferase-like PLP-dependent enzymes"/>
    <property type="match status" value="1"/>
</dbReference>
<dbReference type="InterPro" id="IPR018300">
    <property type="entry name" value="Aminotrans_IV_CS"/>
</dbReference>
<evidence type="ECO:0000256" key="15">
    <source>
        <dbReference type="RuleBase" id="RU004106"/>
    </source>
</evidence>
<dbReference type="EC" id="2.6.1.42" evidence="17"/>
<evidence type="ECO:0000256" key="6">
    <source>
        <dbReference type="ARBA" id="ARBA00022576"/>
    </source>
</evidence>
<evidence type="ECO:0000256" key="2">
    <source>
        <dbReference type="ARBA" id="ARBA00004824"/>
    </source>
</evidence>
<sequence length="363" mass="39957">MSTFELLKHAMPTPEPLREKILADSGFGKHFTDHMAHVRYTEELGWHGAQVKPYGPLVLDPAAAVLHYAQEIFEGLKAYRHADGSVWTFRPELNARRFNRSAARLALPELPEELFLESLKSLVSADSAWVPTPKDDNDEVSLYLRPFAFASEKFLGVRPSVEVDYYVIASPAQAYFSGTVGPVSIWVSQKVNRAAPGGTGFAKCGGNYAASLAAQKEAAEHGCAQVLFTDAAENRYLEELGGMNLFLVYEDGRLVTPALGDSILDGVTRRSLIELAEQLGYKPEERLVSLQEWKDGVASGEITEAFACGTAAVVTPIGTLKAPDFELQLGDEAGEVTMQLRSRLLDLQYGRVEDERGWLYRLA</sequence>
<dbReference type="Pfam" id="PF01063">
    <property type="entry name" value="Aminotran_4"/>
    <property type="match status" value="1"/>
</dbReference>
<evidence type="ECO:0000256" key="13">
    <source>
        <dbReference type="ARBA" id="ARBA00049229"/>
    </source>
</evidence>
<dbReference type="Gene3D" id="3.20.10.10">
    <property type="entry name" value="D-amino Acid Aminotransferase, subunit A, domain 2"/>
    <property type="match status" value="1"/>
</dbReference>
<comment type="pathway">
    <text evidence="4">Amino-acid biosynthesis; L-leucine biosynthesis; L-leucine from 3-methyl-2-oxobutanoate: step 4/4.</text>
</comment>
<reference evidence="18" key="1">
    <citation type="journal article" date="2014" name="Int. J. Syst. Evol. Microbiol.">
        <title>Complete genome sequence of Corynebacterium casei LMG S-19264T (=DSM 44701T), isolated from a smear-ripened cheese.</title>
        <authorList>
            <consortium name="US DOE Joint Genome Institute (JGI-PGF)"/>
            <person name="Walter F."/>
            <person name="Albersmeier A."/>
            <person name="Kalinowski J."/>
            <person name="Ruckert C."/>
        </authorList>
    </citation>
    <scope>NUCLEOTIDE SEQUENCE</scope>
    <source>
        <strain evidence="18">CGMCC 1.12785</strain>
    </source>
</reference>
<keyword evidence="8 17" id="KW-0808">Transferase</keyword>
<dbReference type="UniPathway" id="UPA00048">
    <property type="reaction ID" value="UER00073"/>
</dbReference>
<dbReference type="PANTHER" id="PTHR11825">
    <property type="entry name" value="SUBGROUP IIII AMINOTRANSFERASE"/>
    <property type="match status" value="1"/>
</dbReference>
<keyword evidence="7 17" id="KW-0028">Amino-acid biosynthesis</keyword>
<keyword evidence="6 17" id="KW-0032">Aminotransferase</keyword>
<dbReference type="GO" id="GO:0009097">
    <property type="term" value="P:isoleucine biosynthetic process"/>
    <property type="evidence" value="ECO:0007669"/>
    <property type="project" value="UniProtKB-UniPathway"/>
</dbReference>
<dbReference type="NCBIfam" id="TIGR01123">
    <property type="entry name" value="ilvE_II"/>
    <property type="match status" value="1"/>
</dbReference>
<dbReference type="GO" id="GO:0009098">
    <property type="term" value="P:L-leucine biosynthetic process"/>
    <property type="evidence" value="ECO:0007669"/>
    <property type="project" value="UniProtKB-UniPathway"/>
</dbReference>
<comment type="similarity">
    <text evidence="5 15">Belongs to the class-IV pyridoxal-phosphate-dependent aminotransferase family.</text>
</comment>
<dbReference type="InterPro" id="IPR005786">
    <property type="entry name" value="B_amino_transII"/>
</dbReference>
<dbReference type="Gene3D" id="3.30.470.10">
    <property type="match status" value="1"/>
</dbReference>
<dbReference type="InterPro" id="IPR043131">
    <property type="entry name" value="BCAT-like_N"/>
</dbReference>
<dbReference type="CDD" id="cd01557">
    <property type="entry name" value="BCAT_beta_family"/>
    <property type="match status" value="1"/>
</dbReference>
<dbReference type="EMBL" id="BMFY01000001">
    <property type="protein sequence ID" value="GGA02851.1"/>
    <property type="molecule type" value="Genomic_DNA"/>
</dbReference>
<evidence type="ECO:0000313" key="19">
    <source>
        <dbReference type="Proteomes" id="UP000616114"/>
    </source>
</evidence>
<dbReference type="InterPro" id="IPR001544">
    <property type="entry name" value="Aminotrans_IV"/>
</dbReference>
<dbReference type="UniPathway" id="UPA00047">
    <property type="reaction ID" value="UER00058"/>
</dbReference>
<organism evidence="18 19">
    <name type="scientific">Sediminivirga luteola</name>
    <dbReference type="NCBI Taxonomy" id="1774748"/>
    <lineage>
        <taxon>Bacteria</taxon>
        <taxon>Bacillati</taxon>
        <taxon>Actinomycetota</taxon>
        <taxon>Actinomycetes</taxon>
        <taxon>Micrococcales</taxon>
        <taxon>Brevibacteriaceae</taxon>
        <taxon>Sediminivirga</taxon>
    </lineage>
</organism>
<keyword evidence="9 16" id="KW-0663">Pyridoxal phosphate</keyword>
<dbReference type="Proteomes" id="UP000616114">
    <property type="component" value="Unassembled WGS sequence"/>
</dbReference>
<evidence type="ECO:0000256" key="3">
    <source>
        <dbReference type="ARBA" id="ARBA00004931"/>
    </source>
</evidence>
<dbReference type="RefSeq" id="WP_188549038.1">
    <property type="nucleotide sequence ID" value="NZ_BMFY01000001.1"/>
</dbReference>
<comment type="catalytic activity">
    <reaction evidence="13 17">
        <text>L-leucine + 2-oxoglutarate = 4-methyl-2-oxopentanoate + L-glutamate</text>
        <dbReference type="Rhea" id="RHEA:18321"/>
        <dbReference type="ChEBI" id="CHEBI:16810"/>
        <dbReference type="ChEBI" id="CHEBI:17865"/>
        <dbReference type="ChEBI" id="CHEBI:29985"/>
        <dbReference type="ChEBI" id="CHEBI:57427"/>
        <dbReference type="EC" id="2.6.1.42"/>
    </reaction>
</comment>
<dbReference type="AlphaFoldDB" id="A0A8J2XBE4"/>
<keyword evidence="10 17" id="KW-0100">Branched-chain amino acid biosynthesis</keyword>
<dbReference type="GO" id="GO:0009099">
    <property type="term" value="P:L-valine biosynthetic process"/>
    <property type="evidence" value="ECO:0007669"/>
    <property type="project" value="UniProtKB-UniPathway"/>
</dbReference>
<accession>A0A8J2XBE4</accession>
<evidence type="ECO:0000256" key="10">
    <source>
        <dbReference type="ARBA" id="ARBA00023304"/>
    </source>
</evidence>
<evidence type="ECO:0000256" key="11">
    <source>
        <dbReference type="ARBA" id="ARBA00048212"/>
    </source>
</evidence>
<evidence type="ECO:0000256" key="14">
    <source>
        <dbReference type="PIRSR" id="PIRSR006468-1"/>
    </source>
</evidence>
<comment type="pathway">
    <text evidence="3">Amino-acid biosynthesis; L-valine biosynthesis; L-valine from pyruvate: step 4/4.</text>
</comment>
<reference evidence="18" key="2">
    <citation type="submission" date="2020-09" db="EMBL/GenBank/DDBJ databases">
        <authorList>
            <person name="Sun Q."/>
            <person name="Zhou Y."/>
        </authorList>
    </citation>
    <scope>NUCLEOTIDE SEQUENCE</scope>
    <source>
        <strain evidence="18">CGMCC 1.12785</strain>
    </source>
</reference>
<evidence type="ECO:0000313" key="18">
    <source>
        <dbReference type="EMBL" id="GGA02851.1"/>
    </source>
</evidence>
<dbReference type="InterPro" id="IPR043132">
    <property type="entry name" value="BCAT-like_C"/>
</dbReference>
<dbReference type="GO" id="GO:0004084">
    <property type="term" value="F:branched-chain-amino-acid transaminase activity"/>
    <property type="evidence" value="ECO:0007669"/>
    <property type="project" value="UniProtKB-EC"/>
</dbReference>
<gene>
    <name evidence="18" type="primary">ilvE</name>
    <name evidence="18" type="ORF">GCM10011333_01840</name>
</gene>
<dbReference type="NCBIfam" id="NF009897">
    <property type="entry name" value="PRK13357.1"/>
    <property type="match status" value="1"/>
</dbReference>
<evidence type="ECO:0000256" key="5">
    <source>
        <dbReference type="ARBA" id="ARBA00009320"/>
    </source>
</evidence>